<comment type="similarity">
    <text evidence="1 3">Belongs to the short-chain dehydrogenases/reductases (SDR) family.</text>
</comment>
<dbReference type="GO" id="GO:0016616">
    <property type="term" value="F:oxidoreductase activity, acting on the CH-OH group of donors, NAD or NADP as acceptor"/>
    <property type="evidence" value="ECO:0007669"/>
    <property type="project" value="TreeGrafter"/>
</dbReference>
<dbReference type="FunFam" id="3.40.50.720:FF:000084">
    <property type="entry name" value="Short-chain dehydrogenase reductase"/>
    <property type="match status" value="1"/>
</dbReference>
<proteinExistence type="inferred from homology"/>
<dbReference type="Pfam" id="PF13561">
    <property type="entry name" value="adh_short_C2"/>
    <property type="match status" value="1"/>
</dbReference>
<dbReference type="InterPro" id="IPR002347">
    <property type="entry name" value="SDR_fam"/>
</dbReference>
<dbReference type="AlphaFoldDB" id="A0AA38WYW8"/>
<comment type="caution">
    <text evidence="4">The sequence shown here is derived from an EMBL/GenBank/DDBJ whole genome shotgun (WGS) entry which is preliminary data.</text>
</comment>
<keyword evidence="2" id="KW-0521">NADP</keyword>
<dbReference type="SUPFAM" id="SSF51735">
    <property type="entry name" value="NAD(P)-binding Rossmann-fold domains"/>
    <property type="match status" value="1"/>
</dbReference>
<gene>
    <name evidence="4" type="ORF">H2200_011844</name>
</gene>
<dbReference type="InterPro" id="IPR036291">
    <property type="entry name" value="NAD(P)-bd_dom_sf"/>
</dbReference>
<keyword evidence="5" id="KW-1185">Reference proteome</keyword>
<dbReference type="EMBL" id="JAPDRK010000021">
    <property type="protein sequence ID" value="KAJ9603658.1"/>
    <property type="molecule type" value="Genomic_DNA"/>
</dbReference>
<dbReference type="Pfam" id="PF00106">
    <property type="entry name" value="adh_short"/>
    <property type="match status" value="1"/>
</dbReference>
<dbReference type="Gene3D" id="3.40.50.720">
    <property type="entry name" value="NAD(P)-binding Rossmann-like Domain"/>
    <property type="match status" value="1"/>
</dbReference>
<protein>
    <submittedName>
        <fullName evidence="4">Uncharacterized protein</fullName>
    </submittedName>
</protein>
<dbReference type="Proteomes" id="UP001172673">
    <property type="component" value="Unassembled WGS sequence"/>
</dbReference>
<evidence type="ECO:0000313" key="4">
    <source>
        <dbReference type="EMBL" id="KAJ9603658.1"/>
    </source>
</evidence>
<evidence type="ECO:0000256" key="1">
    <source>
        <dbReference type="ARBA" id="ARBA00006484"/>
    </source>
</evidence>
<dbReference type="CDD" id="cd05233">
    <property type="entry name" value="SDR_c"/>
    <property type="match status" value="1"/>
</dbReference>
<dbReference type="PRINTS" id="PR00081">
    <property type="entry name" value="GDHRDH"/>
</dbReference>
<evidence type="ECO:0000256" key="2">
    <source>
        <dbReference type="ARBA" id="ARBA00022857"/>
    </source>
</evidence>
<dbReference type="PANTHER" id="PTHR42760:SF124">
    <property type="entry name" value="SHORT-CHAIN DEHYDROGENASE_REDUCTASE"/>
    <property type="match status" value="1"/>
</dbReference>
<organism evidence="4 5">
    <name type="scientific">Cladophialophora chaetospira</name>
    <dbReference type="NCBI Taxonomy" id="386627"/>
    <lineage>
        <taxon>Eukaryota</taxon>
        <taxon>Fungi</taxon>
        <taxon>Dikarya</taxon>
        <taxon>Ascomycota</taxon>
        <taxon>Pezizomycotina</taxon>
        <taxon>Eurotiomycetes</taxon>
        <taxon>Chaetothyriomycetidae</taxon>
        <taxon>Chaetothyriales</taxon>
        <taxon>Herpotrichiellaceae</taxon>
        <taxon>Cladophialophora</taxon>
    </lineage>
</organism>
<sequence length="282" mass="30184">MAGVLANKIAIVTGSSSGLGRAIAVAFAEAGAYVVCADIGASPPKMSVAELVQSQETSLPTHELLEARWPSSSQPRATFVTCDVSMAADVAKLIDNCIARYGTLDIMVNNAGIAPEAMFPSSFRVHEFPEDVWDRTMAVNGKGTWLGCKYAVRQMLRQEPRFSDRGWIINIGSVAAVSGQPVLIAPKSAFADSQTRAIAMEYAHDRIHVNCIHPSFTGTSMLQPMMLRDGVEVVKAALEKDHPWGRLGRPEEIAAMAVFLASGSASWITGQAFTVDGGYTAH</sequence>
<dbReference type="PANTHER" id="PTHR42760">
    <property type="entry name" value="SHORT-CHAIN DEHYDROGENASES/REDUCTASES FAMILY MEMBER"/>
    <property type="match status" value="1"/>
</dbReference>
<dbReference type="PRINTS" id="PR00080">
    <property type="entry name" value="SDRFAMILY"/>
</dbReference>
<accession>A0AA38WYW8</accession>
<name>A0AA38WYW8_9EURO</name>
<evidence type="ECO:0000256" key="3">
    <source>
        <dbReference type="RuleBase" id="RU000363"/>
    </source>
</evidence>
<reference evidence="4" key="1">
    <citation type="submission" date="2022-10" db="EMBL/GenBank/DDBJ databases">
        <title>Culturing micro-colonial fungi from biological soil crusts in the Mojave desert and describing Neophaeococcomyces mojavensis, and introducing the new genera and species Taxawa tesnikishii.</title>
        <authorList>
            <person name="Kurbessoian T."/>
            <person name="Stajich J.E."/>
        </authorList>
    </citation>
    <scope>NUCLEOTIDE SEQUENCE</scope>
    <source>
        <strain evidence="4">TK_41</strain>
    </source>
</reference>
<evidence type="ECO:0000313" key="5">
    <source>
        <dbReference type="Proteomes" id="UP001172673"/>
    </source>
</evidence>